<dbReference type="Proteomes" id="UP001311915">
    <property type="component" value="Unassembled WGS sequence"/>
</dbReference>
<gene>
    <name evidence="2" type="ORF">R3W88_004423</name>
</gene>
<organism evidence="2 3">
    <name type="scientific">Solanum pinnatisectum</name>
    <name type="common">tansyleaf nightshade</name>
    <dbReference type="NCBI Taxonomy" id="50273"/>
    <lineage>
        <taxon>Eukaryota</taxon>
        <taxon>Viridiplantae</taxon>
        <taxon>Streptophyta</taxon>
        <taxon>Embryophyta</taxon>
        <taxon>Tracheophyta</taxon>
        <taxon>Spermatophyta</taxon>
        <taxon>Magnoliopsida</taxon>
        <taxon>eudicotyledons</taxon>
        <taxon>Gunneridae</taxon>
        <taxon>Pentapetalae</taxon>
        <taxon>asterids</taxon>
        <taxon>lamiids</taxon>
        <taxon>Solanales</taxon>
        <taxon>Solanaceae</taxon>
        <taxon>Solanoideae</taxon>
        <taxon>Solaneae</taxon>
        <taxon>Solanum</taxon>
    </lineage>
</organism>
<keyword evidence="3" id="KW-1185">Reference proteome</keyword>
<accession>A0AAV9KBN2</accession>
<feature type="region of interest" description="Disordered" evidence="1">
    <location>
        <begin position="140"/>
        <end position="169"/>
    </location>
</feature>
<sequence length="169" mass="18243">MREYGVQIEGHKLALDTLTVTMKECEKGQGATDVVTALKADIVGLRKDMDKLKSIDLSMLFSTVEILDVPSTDISVCSEMPLTTTGDETRANDVVVESEAETDEEQLDVHEETVYDDMADLEGAMVHTVVQASLRDVSMLGSSGSKDTEIPGTDAQTEGAVDMQTLPQS</sequence>
<proteinExistence type="predicted"/>
<comment type="caution">
    <text evidence="2">The sequence shown here is derived from an EMBL/GenBank/DDBJ whole genome shotgun (WGS) entry which is preliminary data.</text>
</comment>
<evidence type="ECO:0008006" key="4">
    <source>
        <dbReference type="Google" id="ProtNLM"/>
    </source>
</evidence>
<evidence type="ECO:0000313" key="3">
    <source>
        <dbReference type="Proteomes" id="UP001311915"/>
    </source>
</evidence>
<evidence type="ECO:0000313" key="2">
    <source>
        <dbReference type="EMBL" id="KAK4709910.1"/>
    </source>
</evidence>
<name>A0AAV9KBN2_9SOLN</name>
<dbReference type="AlphaFoldDB" id="A0AAV9KBN2"/>
<evidence type="ECO:0000256" key="1">
    <source>
        <dbReference type="SAM" id="MobiDB-lite"/>
    </source>
</evidence>
<reference evidence="2 3" key="1">
    <citation type="submission" date="2023-10" db="EMBL/GenBank/DDBJ databases">
        <title>Genome-Wide Identification Analysis in wild type Solanum Pinnatisectum Reveals Some Genes Defensing Phytophthora Infestans.</title>
        <authorList>
            <person name="Sun C."/>
        </authorList>
    </citation>
    <scope>NUCLEOTIDE SEQUENCE [LARGE SCALE GENOMIC DNA]</scope>
    <source>
        <strain evidence="2">LQN</strain>
        <tissue evidence="2">Leaf</tissue>
    </source>
</reference>
<protein>
    <recommendedName>
        <fullName evidence="4">Polyprotein protein</fullName>
    </recommendedName>
</protein>
<dbReference type="EMBL" id="JAWPEI010000011">
    <property type="protein sequence ID" value="KAK4709910.1"/>
    <property type="molecule type" value="Genomic_DNA"/>
</dbReference>